<keyword evidence="4" id="KW-1185">Reference proteome</keyword>
<proteinExistence type="predicted"/>
<dbReference type="Proteomes" id="UP000325579">
    <property type="component" value="Unassembled WGS sequence"/>
</dbReference>
<dbReference type="OrthoDB" id="4173750at2759"/>
<evidence type="ECO:0000256" key="2">
    <source>
        <dbReference type="SAM" id="Phobius"/>
    </source>
</evidence>
<evidence type="ECO:0000313" key="3">
    <source>
        <dbReference type="EMBL" id="KAE8406838.1"/>
    </source>
</evidence>
<dbReference type="EMBL" id="ML736751">
    <property type="protein sequence ID" value="KAE8406838.1"/>
    <property type="molecule type" value="Genomic_DNA"/>
</dbReference>
<feature type="region of interest" description="Disordered" evidence="1">
    <location>
        <begin position="79"/>
        <end position="105"/>
    </location>
</feature>
<accession>A0A5N6I970</accession>
<gene>
    <name evidence="3" type="ORF">BDV37DRAFT_280451</name>
</gene>
<keyword evidence="2" id="KW-0472">Membrane</keyword>
<feature type="compositionally biased region" description="Basic and acidic residues" evidence="1">
    <location>
        <begin position="84"/>
        <end position="97"/>
    </location>
</feature>
<keyword evidence="2" id="KW-0812">Transmembrane</keyword>
<feature type="transmembrane region" description="Helical" evidence="2">
    <location>
        <begin position="185"/>
        <end position="208"/>
    </location>
</feature>
<dbReference type="RefSeq" id="XP_031944157.1">
    <property type="nucleotide sequence ID" value="XM_032086575.1"/>
</dbReference>
<accession>A0A5N7DMW8</accession>
<name>A0A5N6I970_9EURO</name>
<protein>
    <submittedName>
        <fullName evidence="3">Uncharacterized protein</fullName>
    </submittedName>
</protein>
<dbReference type="AlphaFoldDB" id="A0A5N6I970"/>
<dbReference type="GeneID" id="43671266"/>
<reference evidence="3 4" key="1">
    <citation type="submission" date="2019-04" db="EMBL/GenBank/DDBJ databases">
        <authorList>
            <consortium name="DOE Joint Genome Institute"/>
            <person name="Mondo S."/>
            <person name="Kjaerbolling I."/>
            <person name="Vesth T."/>
            <person name="Frisvad J.C."/>
            <person name="Nybo J.L."/>
            <person name="Theobald S."/>
            <person name="Kildgaard S."/>
            <person name="Isbrandt T."/>
            <person name="Kuo A."/>
            <person name="Sato A."/>
            <person name="Lyhne E.K."/>
            <person name="Kogle M.E."/>
            <person name="Wiebenga A."/>
            <person name="Kun R.S."/>
            <person name="Lubbers R.J."/>
            <person name="Makela M.R."/>
            <person name="Barry K."/>
            <person name="Chovatia M."/>
            <person name="Clum A."/>
            <person name="Daum C."/>
            <person name="Haridas S."/>
            <person name="He G."/>
            <person name="LaButti K."/>
            <person name="Lipzen A."/>
            <person name="Riley R."/>
            <person name="Salamov A."/>
            <person name="Simmons B.A."/>
            <person name="Magnuson J.K."/>
            <person name="Henrissat B."/>
            <person name="Mortensen U.H."/>
            <person name="Larsen T.O."/>
            <person name="Devries R.P."/>
            <person name="Grigoriev I.V."/>
            <person name="Machida M."/>
            <person name="Baker S.E."/>
            <person name="Andersen M.R."/>
            <person name="Cantor M.N."/>
            <person name="Hua S.X."/>
        </authorList>
    </citation>
    <scope>NUCLEOTIDE SEQUENCE [LARGE SCALE GENOMIC DNA]</scope>
    <source>
        <strain evidence="3 4">CBS 119388</strain>
    </source>
</reference>
<sequence>MYTVVAELSENARQLSDEEKIQAESWARIENEHKSVVDKLVARELELRGNIDQLAACLERLQAKIEKATKECEDYLPTAPEVGEQSHHDQQTRRQAKESSVGQAAEKVGIKSKLYEDGEWQLKHTLMVDASEPSELRRVASKYMRTGYGIFDSQNRALTAQTCFERVKSDGTNVMAAQNVWQQGVLAILCASACTFISVVALLAPVVLAAPQASNEGGWIALLQEQCSDMSQQCLDIAKQVHEPQFDIIQATKVIPAMSTCTPAYVECIQKLSPDSDVSTFTQPGANQGGLTTCLLQIAPDHFKYFLDNDSAEIPIPARQNCALRELHREAHVQLGPLA</sequence>
<evidence type="ECO:0000313" key="4">
    <source>
        <dbReference type="Proteomes" id="UP000325579"/>
    </source>
</evidence>
<organism evidence="3 4">
    <name type="scientific">Aspergillus pseudonomiae</name>
    <dbReference type="NCBI Taxonomy" id="1506151"/>
    <lineage>
        <taxon>Eukaryota</taxon>
        <taxon>Fungi</taxon>
        <taxon>Dikarya</taxon>
        <taxon>Ascomycota</taxon>
        <taxon>Pezizomycotina</taxon>
        <taxon>Eurotiomycetes</taxon>
        <taxon>Eurotiomycetidae</taxon>
        <taxon>Eurotiales</taxon>
        <taxon>Aspergillaceae</taxon>
        <taxon>Aspergillus</taxon>
        <taxon>Aspergillus subgen. Circumdati</taxon>
    </lineage>
</organism>
<keyword evidence="2" id="KW-1133">Transmembrane helix</keyword>
<evidence type="ECO:0000256" key="1">
    <source>
        <dbReference type="SAM" id="MobiDB-lite"/>
    </source>
</evidence>